<comment type="caution">
    <text evidence="2">The sequence shown here is derived from an EMBL/GenBank/DDBJ whole genome shotgun (WGS) entry which is preliminary data.</text>
</comment>
<dbReference type="Pfam" id="PF13175">
    <property type="entry name" value="AAA_15"/>
    <property type="match status" value="1"/>
</dbReference>
<dbReference type="PANTHER" id="PTHR43581">
    <property type="entry name" value="ATP/GTP PHOSPHATASE"/>
    <property type="match status" value="1"/>
</dbReference>
<organism evidence="2 3">
    <name type="scientific">Xylanibacter muris</name>
    <dbReference type="NCBI Taxonomy" id="2736290"/>
    <lineage>
        <taxon>Bacteria</taxon>
        <taxon>Pseudomonadati</taxon>
        <taxon>Bacteroidota</taxon>
        <taxon>Bacteroidia</taxon>
        <taxon>Bacteroidales</taxon>
        <taxon>Prevotellaceae</taxon>
        <taxon>Xylanibacter</taxon>
    </lineage>
</organism>
<dbReference type="InterPro" id="IPR041685">
    <property type="entry name" value="AAA_GajA/Old/RecF-like"/>
</dbReference>
<dbReference type="PANTHER" id="PTHR43581:SF2">
    <property type="entry name" value="EXCINUCLEASE ATPASE SUBUNIT"/>
    <property type="match status" value="1"/>
</dbReference>
<name>A0ABX2AKE2_9BACT</name>
<evidence type="ECO:0000313" key="3">
    <source>
        <dbReference type="Proteomes" id="UP000714420"/>
    </source>
</evidence>
<reference evidence="2 3" key="1">
    <citation type="submission" date="2020-05" db="EMBL/GenBank/DDBJ databases">
        <title>Distinct polysaccharide utilization as determinants for interspecies competition between intestinal Prevotella spp.</title>
        <authorList>
            <person name="Galvez E.J.C."/>
            <person name="Iljazovic A."/>
            <person name="Strowig T."/>
        </authorList>
    </citation>
    <scope>NUCLEOTIDE SEQUENCE [LARGE SCALE GENOMIC DNA]</scope>
    <source>
        <strain evidence="2 3">PMUR</strain>
    </source>
</reference>
<evidence type="ECO:0000313" key="2">
    <source>
        <dbReference type="EMBL" id="NPD91643.1"/>
    </source>
</evidence>
<gene>
    <name evidence="2" type="ORF">HPS56_04620</name>
</gene>
<sequence>MSKYIYSLHDFHAVRKAVIKIDGITVISGENGCGKSTLSKWLYYIVNGAGNLDLYIYNSLIYNISDMIRRLNMVRREMERFNRNDNFKIFHDGETRLHRLLGDDSQENIDSAITVFEAILDKFISILADYLKHRPSEVVKERLLRYLNIDIQDNEYIDEKLEEFAYQQMEQIRELVNNYIKNKNERNKTIFFSRIQSEYAIKDKAPINIQLEEEGVKLFKKNNTGTLFNLHKAIYVDTPMAISEEIAYDNKFWENLQDLMMYPKENHEPSAASLKIERRISKLIKGQVKISKDDFNQDELHYIREDGLDIKLDDVATGLKSFSYIQRLLENGYLNDTTLLLIDEPEAHLHPQWIVEFARLLVLLNKELGVKIMIASHNPDMVAAIQSIARKENTLDTTRFYIAEKAETPYTYSYRDLAHEIEDIFKSFNIAYERIEQYGTTGI</sequence>
<evidence type="ECO:0000259" key="1">
    <source>
        <dbReference type="Pfam" id="PF13175"/>
    </source>
</evidence>
<protein>
    <submittedName>
        <fullName evidence="2">AAA family ATPase</fullName>
    </submittedName>
</protein>
<feature type="domain" description="Endonuclease GajA/Old nuclease/RecF-like AAA" evidence="1">
    <location>
        <begin position="11"/>
        <end position="382"/>
    </location>
</feature>
<dbReference type="SUPFAM" id="SSF52540">
    <property type="entry name" value="P-loop containing nucleoside triphosphate hydrolases"/>
    <property type="match status" value="1"/>
</dbReference>
<dbReference type="InterPro" id="IPR051396">
    <property type="entry name" value="Bact_Antivir_Def_Nuclease"/>
</dbReference>
<keyword evidence="3" id="KW-1185">Reference proteome</keyword>
<dbReference type="InterPro" id="IPR027417">
    <property type="entry name" value="P-loop_NTPase"/>
</dbReference>
<dbReference type="RefSeq" id="WP_172274615.1">
    <property type="nucleotide sequence ID" value="NZ_CATJPT010000212.1"/>
</dbReference>
<proteinExistence type="predicted"/>
<dbReference type="CDD" id="cd00267">
    <property type="entry name" value="ABC_ATPase"/>
    <property type="match status" value="1"/>
</dbReference>
<dbReference type="Gene3D" id="3.40.50.300">
    <property type="entry name" value="P-loop containing nucleotide triphosphate hydrolases"/>
    <property type="match status" value="1"/>
</dbReference>
<dbReference type="Proteomes" id="UP000714420">
    <property type="component" value="Unassembled WGS sequence"/>
</dbReference>
<dbReference type="EMBL" id="JABKKF010000003">
    <property type="protein sequence ID" value="NPD91643.1"/>
    <property type="molecule type" value="Genomic_DNA"/>
</dbReference>
<accession>A0ABX2AKE2</accession>